<feature type="domain" description="Glycosyltransferase 2-like" evidence="1">
    <location>
        <begin position="15"/>
        <end position="147"/>
    </location>
</feature>
<evidence type="ECO:0000313" key="2">
    <source>
        <dbReference type="EMBL" id="MBB6130867.1"/>
    </source>
</evidence>
<gene>
    <name evidence="2" type="ORF">HDF22_005012</name>
</gene>
<dbReference type="RefSeq" id="WP_183589536.1">
    <property type="nucleotide sequence ID" value="NZ_JACHCA010000017.1"/>
</dbReference>
<keyword evidence="2" id="KW-0808">Transferase</keyword>
<reference evidence="2 3" key="1">
    <citation type="submission" date="2020-08" db="EMBL/GenBank/DDBJ databases">
        <title>Genomic Encyclopedia of Type Strains, Phase IV (KMG-V): Genome sequencing to study the core and pangenomes of soil and plant-associated prokaryotes.</title>
        <authorList>
            <person name="Whitman W."/>
        </authorList>
    </citation>
    <scope>NUCLEOTIDE SEQUENCE [LARGE SCALE GENOMIC DNA]</scope>
    <source>
        <strain evidence="2 3">MP601</strain>
    </source>
</reference>
<dbReference type="EMBL" id="JACHCA010000017">
    <property type="protein sequence ID" value="MBB6130867.1"/>
    <property type="molecule type" value="Genomic_DNA"/>
</dbReference>
<dbReference type="AlphaFoldDB" id="A0A841JIV2"/>
<evidence type="ECO:0000259" key="1">
    <source>
        <dbReference type="Pfam" id="PF00535"/>
    </source>
</evidence>
<protein>
    <submittedName>
        <fullName evidence="2">Glycosyltransferase involved in cell wall biosynthesis</fullName>
    </submittedName>
</protein>
<sequence>MLFNLFNNTKITYGITVCNEATELDLLLTTIIPIIDKQDELIILQDVTSKDIAVSAVIEKYKDRVILIEAKLNDDFATFKNTLVTKASGNYLFQIDADEVPQQSLIKKLKWVLRKNWKYDCFFVPRINIVNGYTDAHINKWNWTINDKNYINFPDFQPRLIKLNGAIKWKNKVHEVLTGYKRGLNLPIKNYDYCLIHIKDIKRQERQNDFYDKLA</sequence>
<dbReference type="Gene3D" id="3.90.550.10">
    <property type="entry name" value="Spore Coat Polysaccharide Biosynthesis Protein SpsA, Chain A"/>
    <property type="match status" value="1"/>
</dbReference>
<dbReference type="Pfam" id="PF00535">
    <property type="entry name" value="Glycos_transf_2"/>
    <property type="match status" value="1"/>
</dbReference>
<evidence type="ECO:0000313" key="3">
    <source>
        <dbReference type="Proteomes" id="UP000548326"/>
    </source>
</evidence>
<dbReference type="InterPro" id="IPR001173">
    <property type="entry name" value="Glyco_trans_2-like"/>
</dbReference>
<dbReference type="InterPro" id="IPR029044">
    <property type="entry name" value="Nucleotide-diphossugar_trans"/>
</dbReference>
<organism evidence="2 3">
    <name type="scientific">Mucilaginibacter lappiensis</name>
    <dbReference type="NCBI Taxonomy" id="354630"/>
    <lineage>
        <taxon>Bacteria</taxon>
        <taxon>Pseudomonadati</taxon>
        <taxon>Bacteroidota</taxon>
        <taxon>Sphingobacteriia</taxon>
        <taxon>Sphingobacteriales</taxon>
        <taxon>Sphingobacteriaceae</taxon>
        <taxon>Mucilaginibacter</taxon>
    </lineage>
</organism>
<dbReference type="SUPFAM" id="SSF53448">
    <property type="entry name" value="Nucleotide-diphospho-sugar transferases"/>
    <property type="match status" value="1"/>
</dbReference>
<accession>A0A841JIV2</accession>
<name>A0A841JIV2_9SPHI</name>
<proteinExistence type="predicted"/>
<dbReference type="GO" id="GO:0016740">
    <property type="term" value="F:transferase activity"/>
    <property type="evidence" value="ECO:0007669"/>
    <property type="project" value="UniProtKB-KW"/>
</dbReference>
<dbReference type="Proteomes" id="UP000548326">
    <property type="component" value="Unassembled WGS sequence"/>
</dbReference>
<comment type="caution">
    <text evidence="2">The sequence shown here is derived from an EMBL/GenBank/DDBJ whole genome shotgun (WGS) entry which is preliminary data.</text>
</comment>